<organism evidence="1 2">
    <name type="scientific">Pontibacillus halophilus JSM 076056 = DSM 19796</name>
    <dbReference type="NCBI Taxonomy" id="1385510"/>
    <lineage>
        <taxon>Bacteria</taxon>
        <taxon>Bacillati</taxon>
        <taxon>Bacillota</taxon>
        <taxon>Bacilli</taxon>
        <taxon>Bacillales</taxon>
        <taxon>Bacillaceae</taxon>
        <taxon>Pontibacillus</taxon>
    </lineage>
</organism>
<dbReference type="RefSeq" id="WP_026799078.1">
    <property type="nucleotide sequence ID" value="NZ_AULI01000001.1"/>
</dbReference>
<keyword evidence="2" id="KW-1185">Reference proteome</keyword>
<protein>
    <submittedName>
        <fullName evidence="1">Uncharacterized protein</fullName>
    </submittedName>
</protein>
<gene>
    <name evidence="1" type="ORF">N781_01090</name>
</gene>
<dbReference type="OrthoDB" id="2890371at2"/>
<dbReference type="Proteomes" id="UP000030528">
    <property type="component" value="Unassembled WGS sequence"/>
</dbReference>
<accession>A0A0A5GLC2</accession>
<evidence type="ECO:0000313" key="2">
    <source>
        <dbReference type="Proteomes" id="UP000030528"/>
    </source>
</evidence>
<name>A0A0A5GLC2_9BACI</name>
<comment type="caution">
    <text evidence="1">The sequence shown here is derived from an EMBL/GenBank/DDBJ whole genome shotgun (WGS) entry which is preliminary data.</text>
</comment>
<proteinExistence type="predicted"/>
<reference evidence="1 2" key="1">
    <citation type="submission" date="2013-08" db="EMBL/GenBank/DDBJ databases">
        <authorList>
            <person name="Huang J."/>
            <person name="Wang G."/>
        </authorList>
    </citation>
    <scope>NUCLEOTIDE SEQUENCE [LARGE SCALE GENOMIC DNA]</scope>
    <source>
        <strain evidence="1 2">JSM 076056</strain>
    </source>
</reference>
<sequence>MPESFRSSKQHQLIYGYTVRVLGFIQHQKPTVRHLSVLTGFSEESILEASEFCPNQDLKHNQQRQSIEL</sequence>
<dbReference type="AlphaFoldDB" id="A0A0A5GLC2"/>
<dbReference type="EMBL" id="AVPE01000001">
    <property type="protein sequence ID" value="KGX94066.1"/>
    <property type="molecule type" value="Genomic_DNA"/>
</dbReference>
<evidence type="ECO:0000313" key="1">
    <source>
        <dbReference type="EMBL" id="KGX94066.1"/>
    </source>
</evidence>